<dbReference type="PANTHER" id="PTHR43476">
    <property type="entry name" value="3-(3-HYDROXY-PHENYL)PROPIONATE/3-HYDROXYCINNAMIC ACID HYDROXYLASE"/>
    <property type="match status" value="1"/>
</dbReference>
<dbReference type="SUPFAM" id="SSF51905">
    <property type="entry name" value="FAD/NAD(P)-binding domain"/>
    <property type="match status" value="1"/>
</dbReference>
<dbReference type="PANTHER" id="PTHR43476:SF4">
    <property type="entry name" value="BLR0106 PROTEIN"/>
    <property type="match status" value="1"/>
</dbReference>
<dbReference type="AlphaFoldDB" id="A0A919MMF0"/>
<dbReference type="Gene3D" id="3.50.50.60">
    <property type="entry name" value="FAD/NAD(P)-binding domain"/>
    <property type="match status" value="1"/>
</dbReference>
<dbReference type="InterPro" id="IPR036188">
    <property type="entry name" value="FAD/NAD-bd_sf"/>
</dbReference>
<organism evidence="5 6">
    <name type="scientific">Paractinoplanes ferrugineus</name>
    <dbReference type="NCBI Taxonomy" id="113564"/>
    <lineage>
        <taxon>Bacteria</taxon>
        <taxon>Bacillati</taxon>
        <taxon>Actinomycetota</taxon>
        <taxon>Actinomycetes</taxon>
        <taxon>Micromonosporales</taxon>
        <taxon>Micromonosporaceae</taxon>
        <taxon>Paractinoplanes</taxon>
    </lineage>
</organism>
<evidence type="ECO:0000256" key="1">
    <source>
        <dbReference type="ARBA" id="ARBA00023002"/>
    </source>
</evidence>
<dbReference type="Proteomes" id="UP000598174">
    <property type="component" value="Unassembled WGS sequence"/>
</dbReference>
<evidence type="ECO:0000313" key="5">
    <source>
        <dbReference type="EMBL" id="GIE13187.1"/>
    </source>
</evidence>
<dbReference type="InterPro" id="IPR050631">
    <property type="entry name" value="PheA/TfdB_FAD_monoxygenase"/>
</dbReference>
<evidence type="ECO:0000313" key="6">
    <source>
        <dbReference type="Proteomes" id="UP000598174"/>
    </source>
</evidence>
<keyword evidence="2" id="KW-0520">NAD</keyword>
<reference evidence="5" key="1">
    <citation type="submission" date="2021-01" db="EMBL/GenBank/DDBJ databases">
        <title>Whole genome shotgun sequence of Actinoplanes ferrugineus NBRC 15555.</title>
        <authorList>
            <person name="Komaki H."/>
            <person name="Tamura T."/>
        </authorList>
    </citation>
    <scope>NUCLEOTIDE SEQUENCE</scope>
    <source>
        <strain evidence="5">NBRC 15555</strain>
    </source>
</reference>
<protein>
    <recommendedName>
        <fullName evidence="4">FAD-binding domain-containing protein</fullName>
    </recommendedName>
</protein>
<dbReference type="GO" id="GO:0016491">
    <property type="term" value="F:oxidoreductase activity"/>
    <property type="evidence" value="ECO:0007669"/>
    <property type="project" value="UniProtKB-KW"/>
</dbReference>
<feature type="domain" description="FAD-binding" evidence="4">
    <location>
        <begin position="31"/>
        <end position="353"/>
    </location>
</feature>
<dbReference type="EMBL" id="BOMM01000047">
    <property type="protein sequence ID" value="GIE13187.1"/>
    <property type="molecule type" value="Genomic_DNA"/>
</dbReference>
<dbReference type="GO" id="GO:0071949">
    <property type="term" value="F:FAD binding"/>
    <property type="evidence" value="ECO:0007669"/>
    <property type="project" value="InterPro"/>
</dbReference>
<dbReference type="Gene3D" id="3.30.70.2450">
    <property type="match status" value="1"/>
</dbReference>
<comment type="caution">
    <text evidence="5">The sequence shown here is derived from an EMBL/GenBank/DDBJ whole genome shotgun (WGS) entry which is preliminary data.</text>
</comment>
<accession>A0A919MMF0</accession>
<keyword evidence="1" id="KW-0560">Oxidoreductase</keyword>
<sequence>MGAAALEQPAGVPGGPTRRPGRAAGPVVTGEVLIAGAGPVGLACGLTLARHGVAVTVLERGAGLSTASRASTFHAGTLDRLEPLGVVPELVAAGLTVPRVQWRDLAGTVLAEMDLAVLDGLTRHPYRLHAEQTALTRLLAERLQALPHARILFEHEVHRTSTVAGGVEVTARTPDGPYVFAGRYLIAADGAHSAVRTALGLAFPGTNYPHQALRVITEKALDEAIPGLAALTYYRDVRQSFSALGLLDHWRLIFRVPLGGRAADAAGLLRRGLPGVDVPIADAHTYPVSRRLLDSYRHGAVFFAGDAAHLTSTAGGLNMNAGLHDATTLGDTLAEILRGADDDLATRWADRRRSSLVDDVLPQSENRARGADGTDPRAAVAEIVRIAADPALTRDYLARSSLLTPRPVGV</sequence>
<evidence type="ECO:0000259" key="4">
    <source>
        <dbReference type="Pfam" id="PF01494"/>
    </source>
</evidence>
<keyword evidence="6" id="KW-1185">Reference proteome</keyword>
<dbReference type="Pfam" id="PF01494">
    <property type="entry name" value="FAD_binding_3"/>
    <property type="match status" value="1"/>
</dbReference>
<feature type="compositionally biased region" description="Low complexity" evidence="3">
    <location>
        <begin position="9"/>
        <end position="23"/>
    </location>
</feature>
<name>A0A919MMF0_9ACTN</name>
<evidence type="ECO:0000256" key="2">
    <source>
        <dbReference type="ARBA" id="ARBA00023027"/>
    </source>
</evidence>
<gene>
    <name evidence="5" type="ORF">Afe05nite_50270</name>
</gene>
<proteinExistence type="predicted"/>
<dbReference type="PRINTS" id="PR00420">
    <property type="entry name" value="RNGMNOXGNASE"/>
</dbReference>
<dbReference type="InterPro" id="IPR002938">
    <property type="entry name" value="FAD-bd"/>
</dbReference>
<feature type="region of interest" description="Disordered" evidence="3">
    <location>
        <begin position="1"/>
        <end position="23"/>
    </location>
</feature>
<evidence type="ECO:0000256" key="3">
    <source>
        <dbReference type="SAM" id="MobiDB-lite"/>
    </source>
</evidence>